<gene>
    <name evidence="3" type="ORF">PDE001_LOCUS5059</name>
</gene>
<name>A0AAV0U7C5_9STRA</name>
<feature type="compositionally biased region" description="Low complexity" evidence="1">
    <location>
        <begin position="210"/>
        <end position="225"/>
    </location>
</feature>
<dbReference type="InterPro" id="IPR011993">
    <property type="entry name" value="PH-like_dom_sf"/>
</dbReference>
<accession>A0AAV0U7C5</accession>
<evidence type="ECO:0000256" key="1">
    <source>
        <dbReference type="SAM" id="MobiDB-lite"/>
    </source>
</evidence>
<evidence type="ECO:0000313" key="3">
    <source>
        <dbReference type="EMBL" id="CAI5732283.1"/>
    </source>
</evidence>
<keyword evidence="4" id="KW-1185">Reference proteome</keyword>
<dbReference type="InterPro" id="IPR001849">
    <property type="entry name" value="PH_domain"/>
</dbReference>
<dbReference type="PROSITE" id="PS50003">
    <property type="entry name" value="PH_DOMAIN"/>
    <property type="match status" value="1"/>
</dbReference>
<dbReference type="EMBL" id="CANTFM010000950">
    <property type="protein sequence ID" value="CAI5732283.1"/>
    <property type="molecule type" value="Genomic_DNA"/>
</dbReference>
<reference evidence="3" key="1">
    <citation type="submission" date="2022-12" db="EMBL/GenBank/DDBJ databases">
        <authorList>
            <person name="Webb A."/>
        </authorList>
    </citation>
    <scope>NUCLEOTIDE SEQUENCE</scope>
    <source>
        <strain evidence="3">Pd1</strain>
    </source>
</reference>
<proteinExistence type="predicted"/>
<dbReference type="PANTHER" id="PTHR14336">
    <property type="entry name" value="TANDEM PH DOMAIN CONTAINING PROTEIN"/>
    <property type="match status" value="1"/>
</dbReference>
<dbReference type="AlphaFoldDB" id="A0AAV0U7C5"/>
<dbReference type="Proteomes" id="UP001162029">
    <property type="component" value="Unassembled WGS sequence"/>
</dbReference>
<dbReference type="SUPFAM" id="SSF50729">
    <property type="entry name" value="PH domain-like"/>
    <property type="match status" value="1"/>
</dbReference>
<organism evidence="3 4">
    <name type="scientific">Peronospora destructor</name>
    <dbReference type="NCBI Taxonomy" id="86335"/>
    <lineage>
        <taxon>Eukaryota</taxon>
        <taxon>Sar</taxon>
        <taxon>Stramenopiles</taxon>
        <taxon>Oomycota</taxon>
        <taxon>Peronosporomycetes</taxon>
        <taxon>Peronosporales</taxon>
        <taxon>Peronosporaceae</taxon>
        <taxon>Peronospora</taxon>
    </lineage>
</organism>
<dbReference type="Pfam" id="PF00169">
    <property type="entry name" value="PH"/>
    <property type="match status" value="1"/>
</dbReference>
<sequence length="484" mass="54722">MLRRRESNLTLDDEEKNVTLKIETLEHPWMTIELFETLWLNATQQVSSSCTFTKFKKSRLKITTGDSNSNQLSPSQTIEDNAETVTDADNFQQQFLQILGNDIVIFPPKLGHLETKKAFVVCAYASVVNNSTMKTVLLVRLEQLHDSEQIGITVKNTDPVHRTWMAAFLGVLQQRIQPGSAPRRPQPRSADTSKLFLEEAEHDGNTDSDSSFSVTPPVRTPPSSSARVQTPTSATMGKLVTVTPRPVERRRSHTIRYRTDRDISFEGYLSKKSDVLMSWKAMYCVLEEDTLAFYETREDFISNTKLIGRIQLQAIEDDEMGKPNGFRVIAEGNHINHLCSRTAFEKEQWKRAISIAISKAPEMTRPYVAFASQPLEPHKFYRLLGALLCQEVGDFPLLFRSMHPDVVVTSNFPPIVPFWGQYRRYDGVLLFISTLLDTVTVDNFSLLEVIELVRGDADCVDDPGAEALSLPRSGLKLFAFPDRG</sequence>
<dbReference type="FunFam" id="2.30.29.30:FF:000492">
    <property type="entry name" value="Mitogen-activated protein kinase"/>
    <property type="match status" value="1"/>
</dbReference>
<dbReference type="Gene3D" id="2.30.29.30">
    <property type="entry name" value="Pleckstrin-homology domain (PH domain)/Phosphotyrosine-binding domain (PTB)"/>
    <property type="match status" value="1"/>
</dbReference>
<evidence type="ECO:0000259" key="2">
    <source>
        <dbReference type="PROSITE" id="PS50003"/>
    </source>
</evidence>
<feature type="domain" description="PH" evidence="2">
    <location>
        <begin position="262"/>
        <end position="358"/>
    </location>
</feature>
<feature type="region of interest" description="Disordered" evidence="1">
    <location>
        <begin position="201"/>
        <end position="232"/>
    </location>
</feature>
<evidence type="ECO:0000313" key="4">
    <source>
        <dbReference type="Proteomes" id="UP001162029"/>
    </source>
</evidence>
<dbReference type="InterPro" id="IPR051707">
    <property type="entry name" value="PI-Interact_SigTrans_Reg"/>
</dbReference>
<dbReference type="CDD" id="cd00821">
    <property type="entry name" value="PH"/>
    <property type="match status" value="1"/>
</dbReference>
<dbReference type="SMART" id="SM00233">
    <property type="entry name" value="PH"/>
    <property type="match status" value="1"/>
</dbReference>
<comment type="caution">
    <text evidence="3">The sequence shown here is derived from an EMBL/GenBank/DDBJ whole genome shotgun (WGS) entry which is preliminary data.</text>
</comment>
<protein>
    <recommendedName>
        <fullName evidence="2">PH domain-containing protein</fullName>
    </recommendedName>
</protein>